<organism evidence="4 5">
    <name type="scientific">Batillaria attramentaria</name>
    <dbReference type="NCBI Taxonomy" id="370345"/>
    <lineage>
        <taxon>Eukaryota</taxon>
        <taxon>Metazoa</taxon>
        <taxon>Spiralia</taxon>
        <taxon>Lophotrochozoa</taxon>
        <taxon>Mollusca</taxon>
        <taxon>Gastropoda</taxon>
        <taxon>Caenogastropoda</taxon>
        <taxon>Sorbeoconcha</taxon>
        <taxon>Cerithioidea</taxon>
        <taxon>Batillariidae</taxon>
        <taxon>Batillaria</taxon>
    </lineage>
</organism>
<reference evidence="4 5" key="1">
    <citation type="journal article" date="2023" name="Sci. Data">
        <title>Genome assembly of the Korean intertidal mud-creeper Batillaria attramentaria.</title>
        <authorList>
            <person name="Patra A.K."/>
            <person name="Ho P.T."/>
            <person name="Jun S."/>
            <person name="Lee S.J."/>
            <person name="Kim Y."/>
            <person name="Won Y.J."/>
        </authorList>
    </citation>
    <scope>NUCLEOTIDE SEQUENCE [LARGE SCALE GENOMIC DNA]</scope>
    <source>
        <strain evidence="4">Wonlab-2016</strain>
    </source>
</reference>
<evidence type="ECO:0000256" key="1">
    <source>
        <dbReference type="ARBA" id="ARBA00022468"/>
    </source>
</evidence>
<dbReference type="Gene3D" id="2.30.29.230">
    <property type="match status" value="1"/>
</dbReference>
<accession>A0ABD0M7D0</accession>
<feature type="region of interest" description="Disordered" evidence="2">
    <location>
        <begin position="328"/>
        <end position="519"/>
    </location>
</feature>
<sequence length="1006" mass="110845">MALSSFVKKASSLLRLGGSDSLKPPPLDGEIIYCKNNVCVHPPASLLLESEHHPGYLTLRAHQGEGSRPTLILTWIPNVTLHKNPHSIENSPNNSRGTTPKASPRRTPRQEFAKCESSLSVTQKPAWETPAGHVVVHKKRSNDECSLSSDFSCGSREETGSPVCSTPGDEPWRVERKLSSSCKSQTDSGIGTEELGSVGLHGSGGVLHGKQTTRKLSDTAVMVTAHDSASMQLAHQAGGDSQQNNTKPVVSSPRQVRVGINVNDLNARGDGVHADNCDVLTAEEQLAAMLNRHKLHAKPRSGGSGGEEGALSIHMTEDRLVVMADEAKTGPASGSSNFADRNLNTDDSKFDTSTASSSTDADSPGRTMDLQSSPTASQASPDSCLRMVPNITTSGSGCMDVSPQRTAGRAHGSNFAQPPCLLELPGTAPPPNTPVETPDISVTRPRSSSSSSTTTSGPDTPPLTPTTSDAEWEPSPPQAPGQWSEGQGGPQGEAVFSRQDSQQSALESPSSTCSSASVSHNWTFPENSMSFSQGKRERRSARDQVCGVFSVDLGQMRSLRLFYSDAACSVGQVVIASRESQYKILHFHNGGLDRLAEIFQEWSLFAQESDKASGKNTKVKNEAGGKEEGASKPYQQFLVVKPQLTNDDCHPEEGMFLTVTEDIWREHMNSDGTIEDELQLRKAIFFGGLDPMIRPEVWPFLLHYFPFDSTFEEREQIRNDKYIEYYNIRKMRDSMRGEEKQHFWRNIQCIVEKDVVRTDRSHPYFRGQHNPNILVLKNILLNYAASHPRSGYTQGMSDLLAPILAEVQQEADAFWCFTGLMTRTIFVSSPTDSDMDRQLDFLRELLRVMLPRFFYHLKLLGQDALELLFAHRWILLCFKREFNEQDALRIWETCWAHYQTDFFHLFICVAIVAIYGDDVVDQRLPADDILLHFSSLAMHMNGDIVLRKARGLLHQFRSKAVIPCTLAGLCSQCDPGMWDSGHVPTIECITHPNNKPCPLSVGVGDL</sequence>
<dbReference type="FunFam" id="1.10.8.270:FF:000017">
    <property type="entry name" value="TBC1 domain family member 16"/>
    <property type="match status" value="1"/>
</dbReference>
<dbReference type="SUPFAM" id="SSF47923">
    <property type="entry name" value="Ypt/Rab-GAP domain of gyp1p"/>
    <property type="match status" value="2"/>
</dbReference>
<evidence type="ECO:0000259" key="3">
    <source>
        <dbReference type="PROSITE" id="PS50086"/>
    </source>
</evidence>
<evidence type="ECO:0000313" key="5">
    <source>
        <dbReference type="Proteomes" id="UP001519460"/>
    </source>
</evidence>
<proteinExistence type="predicted"/>
<name>A0ABD0M7D0_9CAEN</name>
<dbReference type="Gene3D" id="1.10.8.270">
    <property type="entry name" value="putative rabgap domain of human tbc1 domain family member 14 like domains"/>
    <property type="match status" value="1"/>
</dbReference>
<feature type="compositionally biased region" description="Polar residues" evidence="2">
    <location>
        <begin position="87"/>
        <end position="101"/>
    </location>
</feature>
<dbReference type="PANTHER" id="PTHR22957">
    <property type="entry name" value="TBC1 DOMAIN FAMILY MEMBER GTPASE-ACTIVATING PROTEIN"/>
    <property type="match status" value="1"/>
</dbReference>
<feature type="compositionally biased region" description="Polar residues" evidence="2">
    <location>
        <begin position="179"/>
        <end position="189"/>
    </location>
</feature>
<dbReference type="PROSITE" id="PS50086">
    <property type="entry name" value="TBC_RABGAP"/>
    <property type="match status" value="1"/>
</dbReference>
<dbReference type="PANTHER" id="PTHR22957:SF547">
    <property type="entry name" value="TBC1 DOMAIN FAMILY MEMBER 16"/>
    <property type="match status" value="1"/>
</dbReference>
<dbReference type="InterPro" id="IPR000195">
    <property type="entry name" value="Rab-GAP-TBC_dom"/>
</dbReference>
<keyword evidence="5" id="KW-1185">Reference proteome</keyword>
<dbReference type="GO" id="GO:0005096">
    <property type="term" value="F:GTPase activator activity"/>
    <property type="evidence" value="ECO:0007669"/>
    <property type="project" value="UniProtKB-KW"/>
</dbReference>
<dbReference type="Pfam" id="PF00566">
    <property type="entry name" value="RabGAP-TBC"/>
    <property type="match status" value="1"/>
</dbReference>
<feature type="compositionally biased region" description="Low complexity" evidence="2">
    <location>
        <begin position="504"/>
        <end position="519"/>
    </location>
</feature>
<dbReference type="AlphaFoldDB" id="A0ABD0M7D0"/>
<keyword evidence="1" id="KW-0343">GTPase activation</keyword>
<protein>
    <recommendedName>
        <fullName evidence="3">Rab-GAP TBC domain-containing protein</fullName>
    </recommendedName>
</protein>
<comment type="caution">
    <text evidence="4">The sequence shown here is derived from an EMBL/GenBank/DDBJ whole genome shotgun (WGS) entry which is preliminary data.</text>
</comment>
<feature type="region of interest" description="Disordered" evidence="2">
    <location>
        <begin position="84"/>
        <end position="119"/>
    </location>
</feature>
<dbReference type="Proteomes" id="UP001519460">
    <property type="component" value="Unassembled WGS sequence"/>
</dbReference>
<feature type="region of interest" description="Disordered" evidence="2">
    <location>
        <begin position="139"/>
        <end position="210"/>
    </location>
</feature>
<gene>
    <name evidence="4" type="ORF">BaRGS_00000810</name>
</gene>
<feature type="domain" description="Rab-GAP TBC" evidence="3">
    <location>
        <begin position="688"/>
        <end position="898"/>
    </location>
</feature>
<dbReference type="FunFam" id="1.10.472.80:FF:000020">
    <property type="entry name" value="TBC1 domain family, member 16"/>
    <property type="match status" value="1"/>
</dbReference>
<feature type="compositionally biased region" description="Low complexity" evidence="2">
    <location>
        <begin position="443"/>
        <end position="458"/>
    </location>
</feature>
<dbReference type="EMBL" id="JACVVK020000003">
    <property type="protein sequence ID" value="KAK7507845.1"/>
    <property type="molecule type" value="Genomic_DNA"/>
</dbReference>
<evidence type="ECO:0000256" key="2">
    <source>
        <dbReference type="SAM" id="MobiDB-lite"/>
    </source>
</evidence>
<evidence type="ECO:0000313" key="4">
    <source>
        <dbReference type="EMBL" id="KAK7507845.1"/>
    </source>
</evidence>
<feature type="region of interest" description="Disordered" evidence="2">
    <location>
        <begin position="233"/>
        <end position="252"/>
    </location>
</feature>
<dbReference type="SMART" id="SM00164">
    <property type="entry name" value="TBC"/>
    <property type="match status" value="1"/>
</dbReference>
<dbReference type="Gene3D" id="1.10.472.80">
    <property type="entry name" value="Ypt/Rab-GAP domain of gyp1p, domain 3"/>
    <property type="match status" value="1"/>
</dbReference>
<feature type="compositionally biased region" description="Low complexity" evidence="2">
    <location>
        <begin position="351"/>
        <end position="362"/>
    </location>
</feature>
<dbReference type="InterPro" id="IPR035969">
    <property type="entry name" value="Rab-GAP_TBC_sf"/>
</dbReference>
<feature type="compositionally biased region" description="Polar residues" evidence="2">
    <location>
        <begin position="369"/>
        <end position="381"/>
    </location>
</feature>